<evidence type="ECO:0000256" key="5">
    <source>
        <dbReference type="RuleBase" id="RU363032"/>
    </source>
</evidence>
<name>A0A2M7T9X3_9ACTN</name>
<feature type="transmembrane region" description="Helical" evidence="5">
    <location>
        <begin position="61"/>
        <end position="86"/>
    </location>
</feature>
<dbReference type="NCBIfam" id="NF038017">
    <property type="entry name" value="ABC_perm1"/>
    <property type="match status" value="1"/>
</dbReference>
<dbReference type="SUPFAM" id="SSF161098">
    <property type="entry name" value="MetI-like"/>
    <property type="match status" value="1"/>
</dbReference>
<reference evidence="8" key="1">
    <citation type="submission" date="2017-09" db="EMBL/GenBank/DDBJ databases">
        <title>Depth-based differentiation of microbial function through sediment-hosted aquifers and enrichment of novel symbionts in the deep terrestrial subsurface.</title>
        <authorList>
            <person name="Probst A.J."/>
            <person name="Ladd B."/>
            <person name="Jarett J.K."/>
            <person name="Geller-Mcgrath D.E."/>
            <person name="Sieber C.M.K."/>
            <person name="Emerson J.B."/>
            <person name="Anantharaman K."/>
            <person name="Thomas B.C."/>
            <person name="Malmstrom R."/>
            <person name="Stieglmeier M."/>
            <person name="Klingl A."/>
            <person name="Woyke T."/>
            <person name="Ryan C.M."/>
            <person name="Banfield J.F."/>
        </authorList>
    </citation>
    <scope>NUCLEOTIDE SEQUENCE [LARGE SCALE GENOMIC DNA]</scope>
</reference>
<evidence type="ECO:0000313" key="8">
    <source>
        <dbReference type="Proteomes" id="UP000230956"/>
    </source>
</evidence>
<keyword evidence="3 5" id="KW-1133">Transmembrane helix</keyword>
<dbReference type="PROSITE" id="PS50928">
    <property type="entry name" value="ABC_TM1"/>
    <property type="match status" value="1"/>
</dbReference>
<dbReference type="Gene3D" id="1.10.3720.10">
    <property type="entry name" value="MetI-like"/>
    <property type="match status" value="1"/>
</dbReference>
<protein>
    <submittedName>
        <fullName evidence="7">Tungstate transporter permease</fullName>
    </submittedName>
</protein>
<evidence type="ECO:0000313" key="7">
    <source>
        <dbReference type="EMBL" id="PIZ41686.1"/>
    </source>
</evidence>
<keyword evidence="5" id="KW-0813">Transport</keyword>
<feature type="transmembrane region" description="Helical" evidence="5">
    <location>
        <begin position="154"/>
        <end position="178"/>
    </location>
</feature>
<dbReference type="PANTHER" id="PTHR43632">
    <property type="entry name" value="PERMEASE COMPONENT OF TUNGSTATE ABC TRANSPORTER"/>
    <property type="match status" value="1"/>
</dbReference>
<evidence type="ECO:0000256" key="1">
    <source>
        <dbReference type="ARBA" id="ARBA00004141"/>
    </source>
</evidence>
<dbReference type="EMBL" id="PFNG01000046">
    <property type="protein sequence ID" value="PIZ41686.1"/>
    <property type="molecule type" value="Genomic_DNA"/>
</dbReference>
<dbReference type="InterPro" id="IPR000515">
    <property type="entry name" value="MetI-like"/>
</dbReference>
<dbReference type="InterPro" id="IPR035906">
    <property type="entry name" value="MetI-like_sf"/>
</dbReference>
<evidence type="ECO:0000256" key="3">
    <source>
        <dbReference type="ARBA" id="ARBA00022989"/>
    </source>
</evidence>
<feature type="transmembrane region" description="Helical" evidence="5">
    <location>
        <begin position="204"/>
        <end position="225"/>
    </location>
</feature>
<keyword evidence="2 5" id="KW-0812">Transmembrane</keyword>
<accession>A0A2M7T9X3</accession>
<gene>
    <name evidence="7" type="ORF">COY37_01960</name>
</gene>
<feature type="transmembrane region" description="Helical" evidence="5">
    <location>
        <begin position="98"/>
        <end position="123"/>
    </location>
</feature>
<comment type="similarity">
    <text evidence="5">Belongs to the binding-protein-dependent transport system permease family.</text>
</comment>
<dbReference type="GO" id="GO:0005886">
    <property type="term" value="C:plasma membrane"/>
    <property type="evidence" value="ECO:0007669"/>
    <property type="project" value="UniProtKB-SubCell"/>
</dbReference>
<dbReference type="Pfam" id="PF00528">
    <property type="entry name" value="BPD_transp_1"/>
    <property type="match status" value="1"/>
</dbReference>
<dbReference type="GO" id="GO:0055085">
    <property type="term" value="P:transmembrane transport"/>
    <property type="evidence" value="ECO:0007669"/>
    <property type="project" value="InterPro"/>
</dbReference>
<keyword evidence="4 5" id="KW-0472">Membrane</keyword>
<dbReference type="InterPro" id="IPR049783">
    <property type="entry name" value="ABC_perm_TupB-like"/>
</dbReference>
<evidence type="ECO:0000256" key="4">
    <source>
        <dbReference type="ARBA" id="ARBA00023136"/>
    </source>
</evidence>
<organism evidence="7 8">
    <name type="scientific">Candidatus Aquicultor secundus</name>
    <dbReference type="NCBI Taxonomy" id="1973895"/>
    <lineage>
        <taxon>Bacteria</taxon>
        <taxon>Bacillati</taxon>
        <taxon>Actinomycetota</taxon>
        <taxon>Candidatus Aquicultoria</taxon>
        <taxon>Candidatus Aquicultorales</taxon>
        <taxon>Candidatus Aquicultoraceae</taxon>
        <taxon>Candidatus Aquicultor</taxon>
    </lineage>
</organism>
<dbReference type="RefSeq" id="WP_286677675.1">
    <property type="nucleotide sequence ID" value="NZ_MNXI01000023.1"/>
</dbReference>
<dbReference type="CDD" id="cd06261">
    <property type="entry name" value="TM_PBP2"/>
    <property type="match status" value="1"/>
</dbReference>
<comment type="subcellular location">
    <subcellularLocation>
        <location evidence="5">Cell membrane</location>
        <topology evidence="5">Multi-pass membrane protein</topology>
    </subcellularLocation>
    <subcellularLocation>
        <location evidence="1">Membrane</location>
        <topology evidence="1">Multi-pass membrane protein</topology>
    </subcellularLocation>
</comment>
<dbReference type="PANTHER" id="PTHR43632:SF1">
    <property type="entry name" value="PERMEASE COMPONENT OF TUNGSTATE ABC TRANSPORTER"/>
    <property type="match status" value="1"/>
</dbReference>
<evidence type="ECO:0000259" key="6">
    <source>
        <dbReference type="PROSITE" id="PS50928"/>
    </source>
</evidence>
<feature type="domain" description="ABC transmembrane type-1" evidence="6">
    <location>
        <begin position="26"/>
        <end position="222"/>
    </location>
</feature>
<comment type="caution">
    <text evidence="7">The sequence shown here is derived from an EMBL/GenBank/DDBJ whole genome shotgun (WGS) entry which is preliminary data.</text>
</comment>
<dbReference type="AlphaFoldDB" id="A0A2M7T9X3"/>
<evidence type="ECO:0000256" key="2">
    <source>
        <dbReference type="ARBA" id="ARBA00022692"/>
    </source>
</evidence>
<proteinExistence type="inferred from homology"/>
<sequence>MELLIDGLKQAFILIVTGDSLVVEATLRSLETSGSAIVISLVLGIPIGLLLALTRFPGRSFVVALFNAGMGLPPVVVGLFVALFLWRSGVLGFMGLMYTLSAMVIAQVIIAMPLVTGLTVSAIQQLNPKLRLQSLALGATKSQMVFTLIKEAKLTALAAVIAGFGAVISEVGAVMMVGGNISGQTRVLTTAIVELVGKGDFSRAMALSFILLAVTFAATYALTHYQQKGTAIWRRIS</sequence>
<dbReference type="Proteomes" id="UP000230956">
    <property type="component" value="Unassembled WGS sequence"/>
</dbReference>
<feature type="transmembrane region" description="Helical" evidence="5">
    <location>
        <begin position="36"/>
        <end position="54"/>
    </location>
</feature>